<dbReference type="InterPro" id="IPR012929">
    <property type="entry name" value="Nucleoprot-TPR/MLP1-2_dom"/>
</dbReference>
<dbReference type="InterPro" id="IPR057577">
    <property type="entry name" value="Nucleoprot-TPR/MLP1_dom"/>
</dbReference>
<feature type="compositionally biased region" description="Polar residues" evidence="5">
    <location>
        <begin position="18"/>
        <end position="27"/>
    </location>
</feature>
<feature type="coiled-coil region" evidence="4">
    <location>
        <begin position="1028"/>
        <end position="1069"/>
    </location>
</feature>
<evidence type="ECO:0000259" key="7">
    <source>
        <dbReference type="Pfam" id="PF25481"/>
    </source>
</evidence>
<feature type="compositionally biased region" description="Basic residues" evidence="5">
    <location>
        <begin position="1"/>
        <end position="10"/>
    </location>
</feature>
<dbReference type="Pfam" id="PF25481">
    <property type="entry name" value="Nucleoprot-TPR"/>
    <property type="match status" value="1"/>
</dbReference>
<feature type="coiled-coil region" evidence="4">
    <location>
        <begin position="483"/>
        <end position="552"/>
    </location>
</feature>
<reference evidence="9 10" key="1">
    <citation type="journal article" date="2020" name="ISME J.">
        <title>Uncovering the hidden diversity of litter-decomposition mechanisms in mushroom-forming fungi.</title>
        <authorList>
            <person name="Floudas D."/>
            <person name="Bentzer J."/>
            <person name="Ahren D."/>
            <person name="Johansson T."/>
            <person name="Persson P."/>
            <person name="Tunlid A."/>
        </authorList>
    </citation>
    <scope>NUCLEOTIDE SEQUENCE [LARGE SCALE GENOMIC DNA]</scope>
    <source>
        <strain evidence="9 10">CBS 291.85</strain>
    </source>
</reference>
<dbReference type="GO" id="GO:0006406">
    <property type="term" value="P:mRNA export from nucleus"/>
    <property type="evidence" value="ECO:0007669"/>
    <property type="project" value="TreeGrafter"/>
</dbReference>
<dbReference type="Pfam" id="PF07926">
    <property type="entry name" value="TPR_MLP1_2"/>
    <property type="match status" value="1"/>
</dbReference>
<dbReference type="Proteomes" id="UP000559256">
    <property type="component" value="Unassembled WGS sequence"/>
</dbReference>
<feature type="coiled-coil region" evidence="4">
    <location>
        <begin position="853"/>
        <end position="919"/>
    </location>
</feature>
<dbReference type="PANTHER" id="PTHR18898:SF2">
    <property type="entry name" value="NUCLEOPROTEIN TPR"/>
    <property type="match status" value="1"/>
</dbReference>
<accession>A0A8H5C129</accession>
<dbReference type="Pfam" id="PF25785">
    <property type="entry name" value="TPR"/>
    <property type="match status" value="1"/>
</dbReference>
<feature type="domain" description="Nucleoprotein TPR/MPL1" evidence="7">
    <location>
        <begin position="215"/>
        <end position="288"/>
    </location>
</feature>
<evidence type="ECO:0000256" key="4">
    <source>
        <dbReference type="SAM" id="Coils"/>
    </source>
</evidence>
<comment type="caution">
    <text evidence="9">The sequence shown here is derived from an EMBL/GenBank/DDBJ whole genome shotgun (WGS) entry which is preliminary data.</text>
</comment>
<sequence length="1940" mass="215977">MVDTRRKSKAAHADSDAPSGSTSTDTVTVPIPEALDVESLKSLIPDVDVHSPSPEAIVSLYQFLLQQASELDSTQRELDEARAEAERKDVELDQALQDRESGFKDLEVQLENLQGELKIVKQERDQLLASQSELQARISTLSTSQSSSSTEVETLKVRLEDTEREKRDLVVVISRLKQEGEQHEQEIQTLRSNLKEARQEHQSLESQVRETRSGETATKFKVDSLTQQLQLAQSEVERLNEELTAKASQFTDYRRSKQAELSTLQATYDDLTQKHSSLETSMKALQASYTTQNHSLTQALTKVQDLTGQLAEQEATYSSEANSLRRLVTMLEEREKQAKEIVDNIEREWDGLGQRAEERENALRDEIEREKRRRENAEKKNEQLEKVLEKMGRGELPLPGDGPGTPSRRASGALDEVSDGMMGISPTVAMASRVQRSGKSFTEVYADYVKLQEDFARKSAEYDHMDKTLTAVLAQIEERAPILSQQRIEYERLTTEVAQVSAELSQAIADRDAQASLAQDNAQRLSKSTRENELLQKQLDDLGRQVRNLLKEITRRDDPNLPSDEEMENVPSAEDVETVITNHLVLFKSIDGLQEQNQKLLKIVRELAQKLESEEKEYRETMEKEQGEAIREALEAMQELEAKMERQKKASDSTIQAYMKERDMFKMMLARYQKGEVVNGTTPQTNGAGPSSDLEKELADIQSQFDAYRMEMGHDSGRLRDEVVNAQREVAQLQASLAKGQAKIEYLTEHNRMNQEQYKIQGQEMDDIRTRNAQLLDQWTRVDIDYQRASEELVSANARVEQLRNESANLRAEKKIWESIQGRLVEENKTLAMERSYLSDLMNNVQKMHNDLERSGENDRRRLESQLQLMENQAQDLRVQLTQERDAVRNITLQKDIEVRELQNRVEKSAQELAKTRESLVMAETSKTHLEERIGDLNKHLQGNEEKLAVYERRPGAIGNAGPSATSVSQDMSREQQLEAEVAELRSALKVAELDLATARSHVQQFKEISQANETALSDLNNTFDEYKASTEAQIARLESERAGLEEKLASAQQELASMTSKYNEVQGTYENERVAWTNDKKLLEDMIAELSSSERVSETDRTSRENDLRQQEERAKSAEERYSNEVIAHAETIKALDNLKKQLTTIQATVREHQTSAETANSKLLNSQVSWSQQKEALDKEVADLKARCDDITKQNNLLHHHLESVSSQAARIRQAADTNVPADAGGEAQPADGADTKLSELRSVVAYLRKEKEIVDLQLELSKQENTRLKTQIDHLQQTLHETRQTLSEERERAVENAASTAQHNELVERINQLNILRESNATLRADCETHQKRSKALEERLKTLHKQLEPVKEEARVAQAELQAKVAQVKRLEEENRRWQERNQQLLGKYDRIDPSEMQALKDEIEQLKTQKAEVETTVQQRDEELKSLKEHVEKVEKSVRDHREMLTKTNQSAKNRIGELNSQRSTLMTQKKELETKVEALETKVEALEKEQQEMQATKAALDARIASLEAEKSALVAGGATAGQADAGQQAVITALQEERDKLLAEKSSWTASASGDASTTGAVDDQLKQAWETEKATLIKDRDDAQAQVQTTKAEAERFANVARNNKTAFDKLRSDTARIRAADAEKAAADLTAAVEKTRSEMQTTSAPSDEQVKKLQEELQTIQQRLTQKHQQELKAAVEAAKKEAPNAGASGTDSAAIAAAIAAHDKEREAKLQEEIAAAVERGRLEAGSKVKLKDAQILRIQNRLKEYEAQILAWKESGLLPQEAKMPGPAARPPQASASVANAASSSTAPANAATSTPAASNTLPRKPPVQSAAANAASASAGPSAASTSAPGPVPAVGVGRGRGAAPTARGAARGLPIRGAAAGRGGAPAPAAKLGQPLSGGVQIHGAANANKRPAAEPAESDSLAKRLKPAAAQSGPVKLNRPGPPPS</sequence>
<keyword evidence="3" id="KW-0539">Nucleus</keyword>
<evidence type="ECO:0000256" key="3">
    <source>
        <dbReference type="ARBA" id="ARBA00023242"/>
    </source>
</evidence>
<gene>
    <name evidence="9" type="ORF">D9758_015176</name>
</gene>
<evidence type="ECO:0000256" key="5">
    <source>
        <dbReference type="SAM" id="MobiDB-lite"/>
    </source>
</evidence>
<dbReference type="OrthoDB" id="343070at2759"/>
<feature type="region of interest" description="Disordered" evidence="5">
    <location>
        <begin position="1210"/>
        <end position="1237"/>
    </location>
</feature>
<feature type="domain" description="NUA/TPR/MLP1-2-like" evidence="8">
    <location>
        <begin position="519"/>
        <end position="616"/>
    </location>
</feature>
<feature type="region of interest" description="Disordered" evidence="5">
    <location>
        <begin position="1"/>
        <end position="30"/>
    </location>
</feature>
<feature type="compositionally biased region" description="Low complexity" evidence="5">
    <location>
        <begin position="1783"/>
        <end position="1884"/>
    </location>
</feature>
<dbReference type="InterPro" id="IPR057974">
    <property type="entry name" value="NUA/TPR/MLP1-2-like_dom"/>
</dbReference>
<feature type="coiled-coil region" evidence="4">
    <location>
        <begin position="1574"/>
        <end position="1601"/>
    </location>
</feature>
<feature type="region of interest" description="Disordered" evidence="5">
    <location>
        <begin position="1774"/>
        <end position="1940"/>
    </location>
</feature>
<evidence type="ECO:0000259" key="8">
    <source>
        <dbReference type="Pfam" id="PF25785"/>
    </source>
</evidence>
<evidence type="ECO:0000256" key="2">
    <source>
        <dbReference type="ARBA" id="ARBA00023054"/>
    </source>
</evidence>
<evidence type="ECO:0000313" key="10">
    <source>
        <dbReference type="Proteomes" id="UP000559256"/>
    </source>
</evidence>
<keyword evidence="10" id="KW-1185">Reference proteome</keyword>
<dbReference type="Gene3D" id="1.10.287.1490">
    <property type="match status" value="2"/>
</dbReference>
<evidence type="ECO:0000259" key="6">
    <source>
        <dbReference type="Pfam" id="PF07926"/>
    </source>
</evidence>
<feature type="region of interest" description="Disordered" evidence="5">
    <location>
        <begin position="1091"/>
        <end position="1122"/>
    </location>
</feature>
<feature type="coiled-coil region" evidence="4">
    <location>
        <begin position="691"/>
        <end position="743"/>
    </location>
</feature>
<proteinExistence type="predicted"/>
<protein>
    <recommendedName>
        <fullName evidence="11">Nucleoprotein TPR/MLP1 domain-containing protein</fullName>
    </recommendedName>
</protein>
<dbReference type="GO" id="GO:0017056">
    <property type="term" value="F:structural constituent of nuclear pore"/>
    <property type="evidence" value="ECO:0007669"/>
    <property type="project" value="TreeGrafter"/>
</dbReference>
<dbReference type="EMBL" id="JAACJM010000293">
    <property type="protein sequence ID" value="KAF5333006.1"/>
    <property type="molecule type" value="Genomic_DNA"/>
</dbReference>
<dbReference type="SUPFAM" id="SSF46579">
    <property type="entry name" value="Prefoldin"/>
    <property type="match status" value="1"/>
</dbReference>
<evidence type="ECO:0000256" key="1">
    <source>
        <dbReference type="ARBA" id="ARBA00004123"/>
    </source>
</evidence>
<feature type="coiled-coil region" evidence="4">
    <location>
        <begin position="1249"/>
        <end position="1295"/>
    </location>
</feature>
<evidence type="ECO:0000313" key="9">
    <source>
        <dbReference type="EMBL" id="KAF5333006.1"/>
    </source>
</evidence>
<name>A0A8H5C129_9AGAR</name>
<feature type="coiled-coil region" evidence="4">
    <location>
        <begin position="1323"/>
        <end position="1516"/>
    </location>
</feature>
<feature type="domain" description="Nucleoprotein TPR/MLP1-2" evidence="6">
    <location>
        <begin position="1080"/>
        <end position="1207"/>
    </location>
</feature>
<feature type="coiled-coil region" evidence="4">
    <location>
        <begin position="64"/>
        <end position="394"/>
    </location>
</feature>
<dbReference type="GO" id="GO:0006606">
    <property type="term" value="P:protein import into nucleus"/>
    <property type="evidence" value="ECO:0007669"/>
    <property type="project" value="InterPro"/>
</dbReference>
<feature type="coiled-coil region" evidence="4">
    <location>
        <begin position="786"/>
        <end position="820"/>
    </location>
</feature>
<evidence type="ECO:0008006" key="11">
    <source>
        <dbReference type="Google" id="ProtNLM"/>
    </source>
</evidence>
<feature type="compositionally biased region" description="Basic and acidic residues" evidence="5">
    <location>
        <begin position="1096"/>
        <end position="1122"/>
    </location>
</feature>
<feature type="coiled-coil region" evidence="4">
    <location>
        <begin position="1628"/>
        <end position="1680"/>
    </location>
</feature>
<dbReference type="PANTHER" id="PTHR18898">
    <property type="entry name" value="NUCLEOPROTEIN TPR-RELATED"/>
    <property type="match status" value="1"/>
</dbReference>
<keyword evidence="2 4" id="KW-0175">Coiled coil</keyword>
<comment type="subcellular location">
    <subcellularLocation>
        <location evidence="1">Nucleus</location>
    </subcellularLocation>
</comment>
<feature type="coiled-coil region" evidence="4">
    <location>
        <begin position="590"/>
        <end position="657"/>
    </location>
</feature>
<dbReference type="GO" id="GO:0005643">
    <property type="term" value="C:nuclear pore"/>
    <property type="evidence" value="ECO:0007669"/>
    <property type="project" value="TreeGrafter"/>
</dbReference>
<feature type="coiled-coil region" evidence="4">
    <location>
        <begin position="1740"/>
        <end position="1767"/>
    </location>
</feature>
<organism evidence="9 10">
    <name type="scientific">Tetrapyrgos nigripes</name>
    <dbReference type="NCBI Taxonomy" id="182062"/>
    <lineage>
        <taxon>Eukaryota</taxon>
        <taxon>Fungi</taxon>
        <taxon>Dikarya</taxon>
        <taxon>Basidiomycota</taxon>
        <taxon>Agaricomycotina</taxon>
        <taxon>Agaricomycetes</taxon>
        <taxon>Agaricomycetidae</taxon>
        <taxon>Agaricales</taxon>
        <taxon>Marasmiineae</taxon>
        <taxon>Marasmiaceae</taxon>
        <taxon>Tetrapyrgos</taxon>
    </lineage>
</organism>